<dbReference type="RefSeq" id="WP_263062322.1">
    <property type="nucleotide sequence ID" value="NZ_JAOUSE010000072.1"/>
</dbReference>
<gene>
    <name evidence="2" type="ORF">OEV82_15005</name>
</gene>
<protein>
    <submittedName>
        <fullName evidence="2">Uncharacterized protein</fullName>
    </submittedName>
</protein>
<evidence type="ECO:0000313" key="2">
    <source>
        <dbReference type="EMBL" id="MCU9595734.1"/>
    </source>
</evidence>
<dbReference type="Proteomes" id="UP001208656">
    <property type="component" value="Unassembled WGS sequence"/>
</dbReference>
<feature type="transmembrane region" description="Helical" evidence="1">
    <location>
        <begin position="119"/>
        <end position="140"/>
    </location>
</feature>
<sequence length="151" mass="17846">MNKEKLKTWVQKIIRFLAALIGVVLFFYVLVFFIGFVPNGYNIIQENGDQLTIKSYTILGMTEKIYEYTPGEEDLWTSLDIKRIINNEKWYYVLLFSAVTISTYFFIKLKREGQSFFRALMNSYLFFSLLIPFILIRNHIIALDLILGQMQ</sequence>
<name>A0ABT2WJ73_9BACI</name>
<feature type="transmembrane region" description="Helical" evidence="1">
    <location>
        <begin position="90"/>
        <end position="107"/>
    </location>
</feature>
<keyword evidence="3" id="KW-1185">Reference proteome</keyword>
<proteinExistence type="predicted"/>
<organism evidence="2 3">
    <name type="scientific">Pallidibacillus thermolactis</name>
    <dbReference type="NCBI Taxonomy" id="251051"/>
    <lineage>
        <taxon>Bacteria</taxon>
        <taxon>Bacillati</taxon>
        <taxon>Bacillota</taxon>
        <taxon>Bacilli</taxon>
        <taxon>Bacillales</taxon>
        <taxon>Bacillaceae</taxon>
        <taxon>Pallidibacillus</taxon>
    </lineage>
</organism>
<evidence type="ECO:0000256" key="1">
    <source>
        <dbReference type="SAM" id="Phobius"/>
    </source>
</evidence>
<reference evidence="2 3" key="1">
    <citation type="submission" date="2022-10" db="EMBL/GenBank/DDBJ databases">
        <title>Description of Fervidibacillus gen. nov. in the family Fervidibacillaceae fam. nov. with two species, Fervidibacillus albus sp. nov., and Fervidibacillus halotolerans sp. nov., isolated from tidal flat sediments.</title>
        <authorList>
            <person name="Kwon K.K."/>
            <person name="Yang S.-H."/>
        </authorList>
    </citation>
    <scope>NUCLEOTIDE SEQUENCE [LARGE SCALE GENOMIC DNA]</scope>
    <source>
        <strain evidence="2 3">DSM 23332</strain>
    </source>
</reference>
<keyword evidence="1" id="KW-1133">Transmembrane helix</keyword>
<keyword evidence="1" id="KW-0472">Membrane</keyword>
<keyword evidence="1" id="KW-0812">Transmembrane</keyword>
<accession>A0ABT2WJ73</accession>
<evidence type="ECO:0000313" key="3">
    <source>
        <dbReference type="Proteomes" id="UP001208656"/>
    </source>
</evidence>
<feature type="transmembrane region" description="Helical" evidence="1">
    <location>
        <begin position="12"/>
        <end position="37"/>
    </location>
</feature>
<dbReference type="EMBL" id="JAOUSE010000072">
    <property type="protein sequence ID" value="MCU9595734.1"/>
    <property type="molecule type" value="Genomic_DNA"/>
</dbReference>
<comment type="caution">
    <text evidence="2">The sequence shown here is derived from an EMBL/GenBank/DDBJ whole genome shotgun (WGS) entry which is preliminary data.</text>
</comment>